<dbReference type="OrthoDB" id="240216at2759"/>
<evidence type="ECO:0000256" key="20">
    <source>
        <dbReference type="SAM" id="MobiDB-lite"/>
    </source>
</evidence>
<evidence type="ECO:0000256" key="13">
    <source>
        <dbReference type="ARBA" id="ARBA00023315"/>
    </source>
</evidence>
<evidence type="ECO:0000313" key="22">
    <source>
        <dbReference type="EMBL" id="KAJ1911055.1"/>
    </source>
</evidence>
<evidence type="ECO:0000313" key="23">
    <source>
        <dbReference type="Proteomes" id="UP001150569"/>
    </source>
</evidence>
<dbReference type="PANTHER" id="PTHR22589">
    <property type="entry name" value="CARNITINE O-ACYLTRANSFERASE"/>
    <property type="match status" value="1"/>
</dbReference>
<dbReference type="InterPro" id="IPR039551">
    <property type="entry name" value="Cho/carn_acyl_trans"/>
</dbReference>
<organism evidence="22 23">
    <name type="scientific">Tieghemiomyces parasiticus</name>
    <dbReference type="NCBI Taxonomy" id="78921"/>
    <lineage>
        <taxon>Eukaryota</taxon>
        <taxon>Fungi</taxon>
        <taxon>Fungi incertae sedis</taxon>
        <taxon>Zoopagomycota</taxon>
        <taxon>Kickxellomycotina</taxon>
        <taxon>Dimargaritomycetes</taxon>
        <taxon>Dimargaritales</taxon>
        <taxon>Dimargaritaceae</taxon>
        <taxon>Tieghemiomyces</taxon>
    </lineage>
</organism>
<evidence type="ECO:0000256" key="1">
    <source>
        <dbReference type="ARBA" id="ARBA00004275"/>
    </source>
</evidence>
<dbReference type="Proteomes" id="UP001150569">
    <property type="component" value="Unassembled WGS sequence"/>
</dbReference>
<evidence type="ECO:0000256" key="17">
    <source>
        <dbReference type="ARBA" id="ARBA00073438"/>
    </source>
</evidence>
<keyword evidence="4" id="KW-0813">Transport</keyword>
<evidence type="ECO:0000256" key="5">
    <source>
        <dbReference type="ARBA" id="ARBA00022679"/>
    </source>
</evidence>
<comment type="catalytic activity">
    <reaction evidence="14">
        <text>(R)-carnitine + acetyl-CoA = O-acetyl-(R)-carnitine + CoA</text>
        <dbReference type="Rhea" id="RHEA:21136"/>
        <dbReference type="ChEBI" id="CHEBI:16347"/>
        <dbReference type="ChEBI" id="CHEBI:57287"/>
        <dbReference type="ChEBI" id="CHEBI:57288"/>
        <dbReference type="ChEBI" id="CHEBI:57589"/>
        <dbReference type="EC" id="2.3.1.7"/>
    </reaction>
</comment>
<keyword evidence="6" id="KW-0999">Mitochondrion inner membrane</keyword>
<evidence type="ECO:0000259" key="21">
    <source>
        <dbReference type="Pfam" id="PF00755"/>
    </source>
</evidence>
<comment type="subcellular location">
    <subcellularLocation>
        <location evidence="2">Mitochondrion inner membrane</location>
        <topology evidence="2">Peripheral membrane protein</topology>
        <orientation evidence="2">Matrix side</orientation>
    </subcellularLocation>
    <subcellularLocation>
        <location evidence="1">Peroxisome</location>
    </subcellularLocation>
</comment>
<evidence type="ECO:0000256" key="7">
    <source>
        <dbReference type="ARBA" id="ARBA00022832"/>
    </source>
</evidence>
<dbReference type="GO" id="GO:0009437">
    <property type="term" value="P:carnitine metabolic process"/>
    <property type="evidence" value="ECO:0007669"/>
    <property type="project" value="TreeGrafter"/>
</dbReference>
<protein>
    <recommendedName>
        <fullName evidence="17">Carnitine O-acetyltransferase, mitochondrial</fullName>
        <ecNumber evidence="16">2.3.1.7</ecNumber>
    </recommendedName>
</protein>
<dbReference type="Gene3D" id="3.30.559.70">
    <property type="entry name" value="Choline/Carnitine o-acyltransferase, domain 2"/>
    <property type="match status" value="1"/>
</dbReference>
<evidence type="ECO:0000256" key="11">
    <source>
        <dbReference type="ARBA" id="ARBA00023136"/>
    </source>
</evidence>
<dbReference type="FunFam" id="3.30.559.70:FF:000007">
    <property type="entry name" value="Carnitine O-acetyltransferase, mitochondrial"/>
    <property type="match status" value="1"/>
</dbReference>
<name>A0A9W7ZLV3_9FUNG</name>
<evidence type="ECO:0000256" key="8">
    <source>
        <dbReference type="ARBA" id="ARBA00022946"/>
    </source>
</evidence>
<dbReference type="EMBL" id="JANBPT010000974">
    <property type="protein sequence ID" value="KAJ1911055.1"/>
    <property type="molecule type" value="Genomic_DNA"/>
</dbReference>
<evidence type="ECO:0000256" key="4">
    <source>
        <dbReference type="ARBA" id="ARBA00022448"/>
    </source>
</evidence>
<keyword evidence="13 19" id="KW-0012">Acyltransferase</keyword>
<comment type="function">
    <text evidence="15">Carnitine acetylase is specific for short chain fatty acids. Carnitine acetylase seems to affect the flux through the pyruvate dehydrogenase complex. It may be involved as well in the transport of acetyl-CoA into mitochondria.</text>
</comment>
<feature type="domain" description="Choline/carnitine acyltransferase" evidence="21">
    <location>
        <begin position="63"/>
        <end position="625"/>
    </location>
</feature>
<dbReference type="GO" id="GO:0006631">
    <property type="term" value="P:fatty acid metabolic process"/>
    <property type="evidence" value="ECO:0007669"/>
    <property type="project" value="UniProtKB-KW"/>
</dbReference>
<evidence type="ECO:0000256" key="18">
    <source>
        <dbReference type="PIRSR" id="PIRSR600542-1"/>
    </source>
</evidence>
<dbReference type="GO" id="GO:0004092">
    <property type="term" value="F:carnitine O-acetyltransferase activity"/>
    <property type="evidence" value="ECO:0007669"/>
    <property type="project" value="UniProtKB-EC"/>
</dbReference>
<evidence type="ECO:0000256" key="16">
    <source>
        <dbReference type="ARBA" id="ARBA00066910"/>
    </source>
</evidence>
<evidence type="ECO:0000256" key="19">
    <source>
        <dbReference type="RuleBase" id="RU003801"/>
    </source>
</evidence>
<dbReference type="InterPro" id="IPR042231">
    <property type="entry name" value="Cho/carn_acyl_trans_2"/>
</dbReference>
<keyword evidence="5 19" id="KW-0808">Transferase</keyword>
<keyword evidence="9" id="KW-0443">Lipid metabolism</keyword>
<keyword evidence="12" id="KW-0576">Peroxisome</keyword>
<feature type="active site" description="Proton acceptor" evidence="18">
    <location>
        <position position="355"/>
    </location>
</feature>
<keyword evidence="11" id="KW-0472">Membrane</keyword>
<evidence type="ECO:0000256" key="2">
    <source>
        <dbReference type="ARBA" id="ARBA00004443"/>
    </source>
</evidence>
<accession>A0A9W7ZLV3</accession>
<dbReference type="GO" id="GO:0005743">
    <property type="term" value="C:mitochondrial inner membrane"/>
    <property type="evidence" value="ECO:0007669"/>
    <property type="project" value="UniProtKB-SubCell"/>
</dbReference>
<evidence type="ECO:0000256" key="6">
    <source>
        <dbReference type="ARBA" id="ARBA00022792"/>
    </source>
</evidence>
<keyword evidence="10" id="KW-0496">Mitochondrion</keyword>
<proteinExistence type="inferred from homology"/>
<dbReference type="Gene3D" id="3.30.559.10">
    <property type="entry name" value="Chloramphenicol acetyltransferase-like domain"/>
    <property type="match status" value="1"/>
</dbReference>
<keyword evidence="23" id="KW-1185">Reference proteome</keyword>
<dbReference type="PROSITE" id="PS00440">
    <property type="entry name" value="ACYLTRANSF_C_2"/>
    <property type="match status" value="1"/>
</dbReference>
<dbReference type="EC" id="2.3.1.7" evidence="16"/>
<dbReference type="InterPro" id="IPR023213">
    <property type="entry name" value="CAT-like_dom_sf"/>
</dbReference>
<dbReference type="SUPFAM" id="SSF52777">
    <property type="entry name" value="CoA-dependent acyltransferases"/>
    <property type="match status" value="2"/>
</dbReference>
<reference evidence="22" key="1">
    <citation type="submission" date="2022-07" db="EMBL/GenBank/DDBJ databases">
        <title>Phylogenomic reconstructions and comparative analyses of Kickxellomycotina fungi.</title>
        <authorList>
            <person name="Reynolds N.K."/>
            <person name="Stajich J.E."/>
            <person name="Barry K."/>
            <person name="Grigoriev I.V."/>
            <person name="Crous P."/>
            <person name="Smith M.E."/>
        </authorList>
    </citation>
    <scope>NUCLEOTIDE SEQUENCE</scope>
    <source>
        <strain evidence="22">RSA 861</strain>
    </source>
</reference>
<dbReference type="GO" id="GO:0005777">
    <property type="term" value="C:peroxisome"/>
    <property type="evidence" value="ECO:0007669"/>
    <property type="project" value="UniProtKB-SubCell"/>
</dbReference>
<keyword evidence="7" id="KW-0276">Fatty acid metabolism</keyword>
<keyword evidence="8" id="KW-0809">Transit peptide</keyword>
<evidence type="ECO:0000256" key="15">
    <source>
        <dbReference type="ARBA" id="ARBA00053195"/>
    </source>
</evidence>
<evidence type="ECO:0000256" key="3">
    <source>
        <dbReference type="ARBA" id="ARBA00005232"/>
    </source>
</evidence>
<dbReference type="Pfam" id="PF00755">
    <property type="entry name" value="Carn_acyltransf"/>
    <property type="match status" value="1"/>
</dbReference>
<dbReference type="PANTHER" id="PTHR22589:SF103">
    <property type="entry name" value="CARNITINE O-ACETYL-TRANSFERASE, ISOFORM A-RELATED"/>
    <property type="match status" value="1"/>
</dbReference>
<comment type="similarity">
    <text evidence="3 19">Belongs to the carnitine/choline acetyltransferase family.</text>
</comment>
<evidence type="ECO:0000256" key="10">
    <source>
        <dbReference type="ARBA" id="ARBA00023128"/>
    </source>
</evidence>
<comment type="caution">
    <text evidence="22">The sequence shown here is derived from an EMBL/GenBank/DDBJ whole genome shotgun (WGS) entry which is preliminary data.</text>
</comment>
<feature type="region of interest" description="Disordered" evidence="20">
    <location>
        <begin position="30"/>
        <end position="51"/>
    </location>
</feature>
<evidence type="ECO:0000256" key="14">
    <source>
        <dbReference type="ARBA" id="ARBA00052702"/>
    </source>
</evidence>
<evidence type="ECO:0000256" key="12">
    <source>
        <dbReference type="ARBA" id="ARBA00023140"/>
    </source>
</evidence>
<gene>
    <name evidence="22" type="primary">CAT2_8</name>
    <name evidence="22" type="ORF">IWQ60_010324</name>
</gene>
<dbReference type="AlphaFoldDB" id="A0A9W7ZLV3"/>
<evidence type="ECO:0000256" key="9">
    <source>
        <dbReference type="ARBA" id="ARBA00023098"/>
    </source>
</evidence>
<sequence length="649" mass="73233">MLALRSFPRRAPTAAIPSIRRIPASRPTRMLSAMAQSQPESPPAKEAPTARPLYSRQAELPHLPVPALDKTLSKYLQTVKPYLNDKELAKTSRTVEAFAQSEEGRTLQQRLVDRARQPGMVNWLADWWDDLAYLRVRDPVVINVSYFYAFEDDRLRRRSAQRAADLTYAALQFRQSVVEETIPPEAIRGQPLCMASYKNMFHTCRIPAQDVDHLQHYDSQAHQHIAVVRQNRFYTVPTHRPDGTPLTVAEWECQFDRILHAETSPGPALGALSAGERNAWAADRESLLAAHPGNRAHLEQLESAAFLVCLDSTTPVTRDEHARMCWHGDGRNRFYDKPLQFLVADNGRAGFLGEHAGMDGTATSRLSNYILSHARANYQTLDQTGDTSAAELPAPARLDFQLNDTVHRAVQRAESQFDQLIDHHQLRVLAYQGYGKNLIKMFRASPDSYVQMLMQLAYYKMYGRCDGTYESVQTRKFARGRTEVCRSVSVESVAFVRAMDDPTITDPVTKWKLAQEAIRAHSQYMKEASEGQGIDRHLLGLKLCLRPHEPVPAMFQDPVFSKSNHWNLSTSQLSSPYYAGWGYGEVVPDGYGLAYMIKDDSLHFNVTCANEPGMDATRLHHYLEEAANDMRDVFKASIDGASNVLKAKL</sequence>
<dbReference type="InterPro" id="IPR000542">
    <property type="entry name" value="Carn_acyl_trans"/>
</dbReference>